<evidence type="ECO:0000313" key="3">
    <source>
        <dbReference type="Proteomes" id="UP000663827"/>
    </source>
</evidence>
<dbReference type="AlphaFoldDB" id="A0A8H3DXT2"/>
<protein>
    <submittedName>
        <fullName evidence="2">Uncharacterized protein</fullName>
    </submittedName>
</protein>
<evidence type="ECO:0000256" key="1">
    <source>
        <dbReference type="SAM" id="MobiDB-lite"/>
    </source>
</evidence>
<feature type="region of interest" description="Disordered" evidence="1">
    <location>
        <begin position="1"/>
        <end position="231"/>
    </location>
</feature>
<accession>A0A8H3DXT2</accession>
<feature type="compositionally biased region" description="Acidic residues" evidence="1">
    <location>
        <begin position="79"/>
        <end position="97"/>
    </location>
</feature>
<comment type="caution">
    <text evidence="2">The sequence shown here is derived from an EMBL/GenBank/DDBJ whole genome shotgun (WGS) entry which is preliminary data.</text>
</comment>
<feature type="compositionally biased region" description="Basic and acidic residues" evidence="1">
    <location>
        <begin position="172"/>
        <end position="212"/>
    </location>
</feature>
<feature type="compositionally biased region" description="Basic and acidic residues" evidence="1">
    <location>
        <begin position="109"/>
        <end position="121"/>
    </location>
</feature>
<organism evidence="2 3">
    <name type="scientific">Rhizoctonia solani</name>
    <dbReference type="NCBI Taxonomy" id="456999"/>
    <lineage>
        <taxon>Eukaryota</taxon>
        <taxon>Fungi</taxon>
        <taxon>Dikarya</taxon>
        <taxon>Basidiomycota</taxon>
        <taxon>Agaricomycotina</taxon>
        <taxon>Agaricomycetes</taxon>
        <taxon>Cantharellales</taxon>
        <taxon>Ceratobasidiaceae</taxon>
        <taxon>Rhizoctonia</taxon>
    </lineage>
</organism>
<gene>
    <name evidence="2" type="ORF">RDB_LOCUS41821</name>
</gene>
<dbReference type="Proteomes" id="UP000663827">
    <property type="component" value="Unassembled WGS sequence"/>
</dbReference>
<sequence>MSRAITVDLPSENPLGDPSDMRPRGQPGRQPRSDQAARIGPRSVPSHVGGRRYGDIVPLPNVNPFGAAVDGSRHRIIELEQDEEDEGEYEDEEEEEYTSPSFPRPIIARNDRPHLRARNLDRPQANIPERPANARSRVRPVSPPRSPTLGHDHHSSPSPSDSETELPPGSPESERCSDSFEDMERAFGELQPDKLVRDDSDEHPDRLGKHDDDDNSANPSSPPSHPVPRRSLSLAMNTKTLNFYPRGLQGDVTIIFTFEPPTSQPHRLFKDQFPVVWKVVTFRAEGPGRSGNVTIRCPSLFAFGYARIDQNNLVDSTPWVEVRSGDISSITGGPSQRHFEENTKDNGTKLLTCKNNTDGPANLSIGFIRGSDTHQRYEPTFVWTGVRTGSSITAEFSPILSAYLADDPYKATQMLRGEISTDAIWTQNLDDLDDSTGWYVTEDDRSGAFNIQNASEYY</sequence>
<proteinExistence type="predicted"/>
<dbReference type="EMBL" id="CAJNJQ010000826">
    <property type="protein sequence ID" value="CAE7102503.1"/>
    <property type="molecule type" value="Genomic_DNA"/>
</dbReference>
<name>A0A8H3DXT2_9AGAM</name>
<reference evidence="2" key="1">
    <citation type="submission" date="2021-01" db="EMBL/GenBank/DDBJ databases">
        <authorList>
            <person name="Kaushik A."/>
        </authorList>
    </citation>
    <scope>NUCLEOTIDE SEQUENCE</scope>
    <source>
        <strain evidence="2">AG5</strain>
    </source>
</reference>
<evidence type="ECO:0000313" key="2">
    <source>
        <dbReference type="EMBL" id="CAE7102503.1"/>
    </source>
</evidence>